<dbReference type="EMBL" id="KV417286">
    <property type="protein sequence ID" value="KZO95932.1"/>
    <property type="molecule type" value="Genomic_DNA"/>
</dbReference>
<sequence>MKWIALGDGKESPLTDGQLSDLEKVRDYAQDHSTCRRVRILQHFGDNSFDPITCNRNCDNCFNPQHTQTDVTHYAKELVLLLQSGQRERTRFTVLKLVDHYTNKGPRSQSTSRMGSRNEQAVTKDFLLDIVAQLVTLKVFELNRVPGHSKHFLYLQMGRAAPRLSNGTLLIYIYFHESHVAATATTKARKRKADDRV</sequence>
<evidence type="ECO:0000313" key="3">
    <source>
        <dbReference type="Proteomes" id="UP000076738"/>
    </source>
</evidence>
<accession>A0A167LQQ7</accession>
<name>A0A167LQQ7_CALVF</name>
<dbReference type="InterPro" id="IPR036388">
    <property type="entry name" value="WH-like_DNA-bd_sf"/>
</dbReference>
<dbReference type="AlphaFoldDB" id="A0A167LQQ7"/>
<dbReference type="STRING" id="1330018.A0A167LQQ7"/>
<gene>
    <name evidence="2" type="ORF">CALVIDRAFT_142536</name>
</gene>
<evidence type="ECO:0000259" key="1">
    <source>
        <dbReference type="Pfam" id="PF16124"/>
    </source>
</evidence>
<reference evidence="2 3" key="1">
    <citation type="journal article" date="2016" name="Mol. Biol. Evol.">
        <title>Comparative Genomics of Early-Diverging Mushroom-Forming Fungi Provides Insights into the Origins of Lignocellulose Decay Capabilities.</title>
        <authorList>
            <person name="Nagy L.G."/>
            <person name="Riley R."/>
            <person name="Tritt A."/>
            <person name="Adam C."/>
            <person name="Daum C."/>
            <person name="Floudas D."/>
            <person name="Sun H."/>
            <person name="Yadav J.S."/>
            <person name="Pangilinan J."/>
            <person name="Larsson K.H."/>
            <person name="Matsuura K."/>
            <person name="Barry K."/>
            <person name="Labutti K."/>
            <person name="Kuo R."/>
            <person name="Ohm R.A."/>
            <person name="Bhattacharya S.S."/>
            <person name="Shirouzu T."/>
            <person name="Yoshinaga Y."/>
            <person name="Martin F.M."/>
            <person name="Grigoriev I.V."/>
            <person name="Hibbett D.S."/>
        </authorList>
    </citation>
    <scope>NUCLEOTIDE SEQUENCE [LARGE SCALE GENOMIC DNA]</scope>
    <source>
        <strain evidence="2 3">TUFC12733</strain>
    </source>
</reference>
<feature type="domain" description="ATP-dependent DNA helicase RecQ zinc-binding" evidence="1">
    <location>
        <begin position="16"/>
        <end position="61"/>
    </location>
</feature>
<evidence type="ECO:0000313" key="2">
    <source>
        <dbReference type="EMBL" id="KZO95932.1"/>
    </source>
</evidence>
<dbReference type="OrthoDB" id="10261556at2759"/>
<keyword evidence="3" id="KW-1185">Reference proteome</keyword>
<dbReference type="Gene3D" id="1.10.10.10">
    <property type="entry name" value="Winged helix-like DNA-binding domain superfamily/Winged helix DNA-binding domain"/>
    <property type="match status" value="1"/>
</dbReference>
<dbReference type="Pfam" id="PF16124">
    <property type="entry name" value="RecQ_Zn_bind"/>
    <property type="match status" value="1"/>
</dbReference>
<organism evidence="2 3">
    <name type="scientific">Calocera viscosa (strain TUFC12733)</name>
    <dbReference type="NCBI Taxonomy" id="1330018"/>
    <lineage>
        <taxon>Eukaryota</taxon>
        <taxon>Fungi</taxon>
        <taxon>Dikarya</taxon>
        <taxon>Basidiomycota</taxon>
        <taxon>Agaricomycotina</taxon>
        <taxon>Dacrymycetes</taxon>
        <taxon>Dacrymycetales</taxon>
        <taxon>Dacrymycetaceae</taxon>
        <taxon>Calocera</taxon>
    </lineage>
</organism>
<dbReference type="InterPro" id="IPR027417">
    <property type="entry name" value="P-loop_NTPase"/>
</dbReference>
<dbReference type="Gene3D" id="3.40.50.300">
    <property type="entry name" value="P-loop containing nucleotide triphosphate hydrolases"/>
    <property type="match status" value="1"/>
</dbReference>
<dbReference type="InterPro" id="IPR032284">
    <property type="entry name" value="RecQ_Zn-bd"/>
</dbReference>
<proteinExistence type="predicted"/>
<protein>
    <recommendedName>
        <fullName evidence="1">ATP-dependent DNA helicase RecQ zinc-binding domain-containing protein</fullName>
    </recommendedName>
</protein>
<dbReference type="Proteomes" id="UP000076738">
    <property type="component" value="Unassembled WGS sequence"/>
</dbReference>